<feature type="domain" description="Acyltransferase 3" evidence="3">
    <location>
        <begin position="31"/>
        <end position="350"/>
    </location>
</feature>
<keyword evidence="2" id="KW-1133">Transmembrane helix</keyword>
<dbReference type="RefSeq" id="WP_239164760.1">
    <property type="nucleotide sequence ID" value="NZ_BAAATY010000035.1"/>
</dbReference>
<evidence type="ECO:0000259" key="3">
    <source>
        <dbReference type="Pfam" id="PF01757"/>
    </source>
</evidence>
<feature type="transmembrane region" description="Helical" evidence="2">
    <location>
        <begin position="73"/>
        <end position="99"/>
    </location>
</feature>
<feature type="region of interest" description="Disordered" evidence="1">
    <location>
        <begin position="1"/>
        <end position="25"/>
    </location>
</feature>
<organism evidence="4 5">
    <name type="scientific">Actinoplanes palleronii</name>
    <dbReference type="NCBI Taxonomy" id="113570"/>
    <lineage>
        <taxon>Bacteria</taxon>
        <taxon>Bacillati</taxon>
        <taxon>Actinomycetota</taxon>
        <taxon>Actinomycetes</taxon>
        <taxon>Micromonosporales</taxon>
        <taxon>Micromonosporaceae</taxon>
        <taxon>Actinoplanes</taxon>
    </lineage>
</organism>
<dbReference type="GO" id="GO:0016746">
    <property type="term" value="F:acyltransferase activity"/>
    <property type="evidence" value="ECO:0007669"/>
    <property type="project" value="UniProtKB-KW"/>
</dbReference>
<dbReference type="Proteomes" id="UP000624709">
    <property type="component" value="Unassembled WGS sequence"/>
</dbReference>
<evidence type="ECO:0000256" key="1">
    <source>
        <dbReference type="SAM" id="MobiDB-lite"/>
    </source>
</evidence>
<reference evidence="4 5" key="1">
    <citation type="submission" date="2021-01" db="EMBL/GenBank/DDBJ databases">
        <title>Whole genome shotgun sequence of Actinoplanes palleronii NBRC 14916.</title>
        <authorList>
            <person name="Komaki H."/>
            <person name="Tamura T."/>
        </authorList>
    </citation>
    <scope>NUCLEOTIDE SEQUENCE [LARGE SCALE GENOMIC DNA]</scope>
    <source>
        <strain evidence="4 5">NBRC 14916</strain>
    </source>
</reference>
<gene>
    <name evidence="4" type="ORF">Apa02nite_069860</name>
</gene>
<dbReference type="PANTHER" id="PTHR23028">
    <property type="entry name" value="ACETYLTRANSFERASE"/>
    <property type="match status" value="1"/>
</dbReference>
<feature type="transmembrane region" description="Helical" evidence="2">
    <location>
        <begin position="297"/>
        <end position="314"/>
    </location>
</feature>
<feature type="region of interest" description="Disordered" evidence="1">
    <location>
        <begin position="381"/>
        <end position="414"/>
    </location>
</feature>
<evidence type="ECO:0000313" key="5">
    <source>
        <dbReference type="Proteomes" id="UP000624709"/>
    </source>
</evidence>
<dbReference type="InterPro" id="IPR050879">
    <property type="entry name" value="Acyltransferase_3"/>
</dbReference>
<dbReference type="EMBL" id="BOMS01000112">
    <property type="protein sequence ID" value="GIE70878.1"/>
    <property type="molecule type" value="Genomic_DNA"/>
</dbReference>
<feature type="transmembrane region" description="Helical" evidence="2">
    <location>
        <begin position="36"/>
        <end position="53"/>
    </location>
</feature>
<keyword evidence="5" id="KW-1185">Reference proteome</keyword>
<accession>A0ABQ4BJM3</accession>
<name>A0ABQ4BJM3_9ACTN</name>
<sequence>MVNTRPRPPAEPPIRRREHPATAPERSRRLPALDGLRFLAALSVAVFHLVACADNSRVVLWGQPAAEVFGTGYLIASYGWVGVPLFFMISGFVICMSAWNRTPAEYGTSRLIRLYPAFWFCVLLTNLVTTLNPAVAQPVGTRALLDNLTMLPDALGSPRVDDVYWTLWVELKFYLLFLAVVWRGMTYRRVVGFCLAWSAASVLTGEAGVPWLTALLIPEHSPYFIAGIALCLIHRYGSRPVLWLIVGVNWALAMHYYDTNDWQHVHGHSYAPASILITGCFLVMGLLAVGRLDGFRWRGLTVLGAATYPLYLLHNVTGSLLVHTVRQHLTIPPWWLLGAALLTLTGLALLVHHLVERPLAARIRAACGTHLPHPHIARRVRPAARAPQRRHRRHPQRPDDIRRLTSGAGRGAAR</sequence>
<keyword evidence="2" id="KW-0472">Membrane</keyword>
<feature type="transmembrane region" description="Helical" evidence="2">
    <location>
        <begin position="111"/>
        <end position="129"/>
    </location>
</feature>
<feature type="transmembrane region" description="Helical" evidence="2">
    <location>
        <begin position="334"/>
        <end position="355"/>
    </location>
</feature>
<evidence type="ECO:0000313" key="4">
    <source>
        <dbReference type="EMBL" id="GIE70878.1"/>
    </source>
</evidence>
<keyword evidence="4" id="KW-0012">Acyltransferase</keyword>
<feature type="transmembrane region" description="Helical" evidence="2">
    <location>
        <begin position="189"/>
        <end position="205"/>
    </location>
</feature>
<feature type="transmembrane region" description="Helical" evidence="2">
    <location>
        <begin position="211"/>
        <end position="233"/>
    </location>
</feature>
<evidence type="ECO:0000256" key="2">
    <source>
        <dbReference type="SAM" id="Phobius"/>
    </source>
</evidence>
<dbReference type="InterPro" id="IPR002656">
    <property type="entry name" value="Acyl_transf_3_dom"/>
</dbReference>
<proteinExistence type="predicted"/>
<comment type="caution">
    <text evidence="4">The sequence shown here is derived from an EMBL/GenBank/DDBJ whole genome shotgun (WGS) entry which is preliminary data.</text>
</comment>
<protein>
    <submittedName>
        <fullName evidence="4">Acyltransferase</fullName>
    </submittedName>
</protein>
<keyword evidence="2" id="KW-0812">Transmembrane</keyword>
<dbReference type="PANTHER" id="PTHR23028:SF53">
    <property type="entry name" value="ACYL_TRANSF_3 DOMAIN-CONTAINING PROTEIN"/>
    <property type="match status" value="1"/>
</dbReference>
<feature type="transmembrane region" description="Helical" evidence="2">
    <location>
        <begin position="163"/>
        <end position="182"/>
    </location>
</feature>
<feature type="transmembrane region" description="Helical" evidence="2">
    <location>
        <begin position="240"/>
        <end position="257"/>
    </location>
</feature>
<feature type="compositionally biased region" description="Basic residues" evidence="1">
    <location>
        <begin position="381"/>
        <end position="395"/>
    </location>
</feature>
<keyword evidence="4" id="KW-0808">Transferase</keyword>
<dbReference type="Pfam" id="PF01757">
    <property type="entry name" value="Acyl_transf_3"/>
    <property type="match status" value="1"/>
</dbReference>
<feature type="compositionally biased region" description="Pro residues" evidence="1">
    <location>
        <begin position="1"/>
        <end position="12"/>
    </location>
</feature>
<feature type="transmembrane region" description="Helical" evidence="2">
    <location>
        <begin position="269"/>
        <end position="290"/>
    </location>
</feature>